<dbReference type="Proteomes" id="UP000002743">
    <property type="component" value="Chromosome"/>
</dbReference>
<dbReference type="KEGG" id="mei:Msip34_2033"/>
<feature type="domain" description="DUF4116" evidence="1">
    <location>
        <begin position="226"/>
        <end position="260"/>
    </location>
</feature>
<evidence type="ECO:0000313" key="2">
    <source>
        <dbReference type="EMBL" id="ACT51275.1"/>
    </source>
</evidence>
<keyword evidence="3" id="KW-1185">Reference proteome</keyword>
<dbReference type="eggNOG" id="COG4886">
    <property type="taxonomic scope" value="Bacteria"/>
</dbReference>
<feature type="domain" description="DUF4116" evidence="1">
    <location>
        <begin position="115"/>
        <end position="150"/>
    </location>
</feature>
<dbReference type="HOGENOM" id="CLU_481300_0_0_4"/>
<dbReference type="InterPro" id="IPR025197">
    <property type="entry name" value="DUF4116"/>
</dbReference>
<dbReference type="RefSeq" id="WP_015830622.1">
    <property type="nucleotide sequence ID" value="NC_012969.1"/>
</dbReference>
<name>C6X7U8_METGS</name>
<dbReference type="EMBL" id="CP001674">
    <property type="protein sequence ID" value="ACT51275.1"/>
    <property type="molecule type" value="Genomic_DNA"/>
</dbReference>
<dbReference type="STRING" id="582744.Msip34_2033"/>
<feature type="domain" description="DUF4116" evidence="1">
    <location>
        <begin position="45"/>
        <end position="74"/>
    </location>
</feature>
<reference evidence="3" key="1">
    <citation type="submission" date="2009-07" db="EMBL/GenBank/DDBJ databases">
        <title>Complete sequence of chromosome of Methylovorus sp. SIP3-4.</title>
        <authorList>
            <person name="Lucas S."/>
            <person name="Copeland A."/>
            <person name="Lapidus A."/>
            <person name="Glavina del Rio T."/>
            <person name="Tice H."/>
            <person name="Bruce D."/>
            <person name="Goodwin L."/>
            <person name="Pitluck S."/>
            <person name="Clum A."/>
            <person name="Larimer F."/>
            <person name="Land M."/>
            <person name="Hauser L."/>
            <person name="Kyrpides N."/>
            <person name="Mikhailova N."/>
            <person name="Kayluzhnaya M."/>
            <person name="Chistoserdova L."/>
        </authorList>
    </citation>
    <scope>NUCLEOTIDE SEQUENCE [LARGE SCALE GENOMIC DNA]</scope>
    <source>
        <strain evidence="3">SIP3-4</strain>
    </source>
</reference>
<gene>
    <name evidence="2" type="ordered locus">Msip34_2033</name>
</gene>
<feature type="domain" description="DUF4116" evidence="1">
    <location>
        <begin position="152"/>
        <end position="199"/>
    </location>
</feature>
<evidence type="ECO:0000259" key="1">
    <source>
        <dbReference type="Pfam" id="PF13475"/>
    </source>
</evidence>
<dbReference type="AlphaFoldDB" id="C6X7U8"/>
<reference evidence="2 3" key="2">
    <citation type="journal article" date="2011" name="J. Bacteriol.">
        <title>Genomes of three methylotrophs from a single niche uncover genetic and metabolic divergence of Methylophilaceae.</title>
        <authorList>
            <person name="Lapidus A."/>
            <person name="Clum A."/>
            <person name="Labutti K."/>
            <person name="Kaluzhnaya M.G."/>
            <person name="Lim S."/>
            <person name="Beck D.A."/>
            <person name="Glavina Del Rio T."/>
            <person name="Nolan M."/>
            <person name="Mavromatis K."/>
            <person name="Huntemann M."/>
            <person name="Lucas S."/>
            <person name="Lidstrom M.E."/>
            <person name="Ivanova N."/>
            <person name="Chistoserdova L."/>
        </authorList>
    </citation>
    <scope>NUCLEOTIDE SEQUENCE [LARGE SCALE GENOMIC DNA]</scope>
    <source>
        <strain evidence="2 3">SIP3-4</strain>
    </source>
</reference>
<feature type="domain" description="DUF4116" evidence="1">
    <location>
        <begin position="319"/>
        <end position="370"/>
    </location>
</feature>
<dbReference type="OrthoDB" id="5634798at2"/>
<evidence type="ECO:0000313" key="3">
    <source>
        <dbReference type="Proteomes" id="UP000002743"/>
    </source>
</evidence>
<accession>C6X7U8</accession>
<dbReference type="Pfam" id="PF13475">
    <property type="entry name" value="DUF4116"/>
    <property type="match status" value="5"/>
</dbReference>
<protein>
    <recommendedName>
        <fullName evidence="1">DUF4116 domain-containing protein</fullName>
    </recommendedName>
</protein>
<organism evidence="2 3">
    <name type="scientific">Methylovorus glucosotrophus (strain SIP3-4)</name>
    <dbReference type="NCBI Taxonomy" id="582744"/>
    <lineage>
        <taxon>Bacteria</taxon>
        <taxon>Pseudomonadati</taxon>
        <taxon>Pseudomonadota</taxon>
        <taxon>Betaproteobacteria</taxon>
        <taxon>Nitrosomonadales</taxon>
        <taxon>Methylophilaceae</taxon>
        <taxon>Methylovorus</taxon>
    </lineage>
</organism>
<sequence>MGLKDTWNKFKIDYENLKIEKIKKDIYSKKIQFSSLSEEQRGIIDIVNIGISENVSNFQYASDRLRNDKEFIMDHVDDLGTDILQYVSDELKNDKEFIISTLYTHDLDTWFFENNHFEFINDKLKDDKEFIMLALEKDTSILQDVSHRLRDDEEVINKVLKFNSDHFIWASDRLQNDYDFITNAYDSGHHILSYAGEDLNDNLKFAEFLISKNQTIEQISDRLKEDENLSKYAVEKNGSNLEFASPRLQDNEEIVKIAIGSAINNLEFASDRLRNNPDIALYALEQNVKQNLEQGYEDLFTSQDKSSSLHYTGADLKNDKDFLIKANLISDTALHFASPELQNDKEFVNQLIDAHSGQNEVFRYASDELQKDIDFVKSTIDKSSYNIRFAHESISNNKDIAIYTLEQEHLKRGNKISNSLALDFYSNTELIHDKTFLIESYNINHDRQNLREYFGEDIEFTKNIIALNPHEYFTINNELKDNIDLANFALKEYTKNPEDKYKLADYYSHGYNFSENKNQMDFKKAENMANDFRASIDHSKLEALHAEIQARNKTVEIPDTYITESTKATQEVKQTQINEVVQQTVAPAQDIKPRRMKL</sequence>
<proteinExistence type="predicted"/>